<evidence type="ECO:0000313" key="10">
    <source>
        <dbReference type="EMBL" id="AER42897.1"/>
    </source>
</evidence>
<gene>
    <name evidence="10" type="primary">ND3</name>
</gene>
<geneLocation type="mitochondrion" evidence="10"/>
<organism evidence="10">
    <name type="scientific">Oncicola luehei</name>
    <dbReference type="NCBI Taxonomy" id="1100885"/>
    <lineage>
        <taxon>Eukaryota</taxon>
        <taxon>Metazoa</taxon>
        <taxon>Spiralia</taxon>
        <taxon>Lophotrochozoa</taxon>
        <taxon>Acanthocephala</taxon>
        <taxon>Archiacanthocephala</taxon>
        <taxon>Oligacanthorhynchida</taxon>
        <taxon>Oligacanthorhynchidae</taxon>
        <taxon>Oncicola</taxon>
    </lineage>
</organism>
<dbReference type="GO" id="GO:0030964">
    <property type="term" value="C:NADH dehydrogenase complex"/>
    <property type="evidence" value="ECO:0007669"/>
    <property type="project" value="TreeGrafter"/>
</dbReference>
<evidence type="ECO:0000256" key="2">
    <source>
        <dbReference type="ARBA" id="ARBA00008472"/>
    </source>
</evidence>
<sequence>MLLTVVCFIGGAMVMGSLVIMLRLSLKGGYVKAFECGFTKMQTTGGKISVRFYHMLVVFLLMDVEVVFLFFCPHIKFMTGAGAYYAVLVLVVVYLVGLVYELWVGGLSWSE</sequence>
<dbReference type="Gene3D" id="1.20.58.1610">
    <property type="entry name" value="NADH:ubiquinone/plastoquinone oxidoreductase, chain 3"/>
    <property type="match status" value="1"/>
</dbReference>
<feature type="transmembrane region" description="Helical" evidence="9">
    <location>
        <begin position="83"/>
        <end position="103"/>
    </location>
</feature>
<dbReference type="RefSeq" id="YP_005097942.1">
    <property type="nucleotide sequence ID" value="NC_016754.1"/>
</dbReference>
<dbReference type="GeneID" id="11547966"/>
<dbReference type="AlphaFoldDB" id="H2E2D7"/>
<evidence type="ECO:0000256" key="3">
    <source>
        <dbReference type="ARBA" id="ARBA00021007"/>
    </source>
</evidence>
<proteinExistence type="inferred from homology"/>
<keyword evidence="9" id="KW-0679">Respiratory chain</keyword>
<evidence type="ECO:0000256" key="4">
    <source>
        <dbReference type="ARBA" id="ARBA00022448"/>
    </source>
</evidence>
<evidence type="ECO:0000256" key="6">
    <source>
        <dbReference type="ARBA" id="ARBA00022989"/>
    </source>
</evidence>
<evidence type="ECO:0000256" key="9">
    <source>
        <dbReference type="RuleBase" id="RU003640"/>
    </source>
</evidence>
<dbReference type="EC" id="7.1.1.2" evidence="9"/>
<evidence type="ECO:0000256" key="5">
    <source>
        <dbReference type="ARBA" id="ARBA00022692"/>
    </source>
</evidence>
<evidence type="ECO:0000256" key="7">
    <source>
        <dbReference type="ARBA" id="ARBA00023136"/>
    </source>
</evidence>
<dbReference type="PANTHER" id="PTHR11058:SF9">
    <property type="entry name" value="NADH-UBIQUINONE OXIDOREDUCTASE CHAIN 3"/>
    <property type="match status" value="1"/>
</dbReference>
<comment type="catalytic activity">
    <reaction evidence="8 9">
        <text>a ubiquinone + NADH + 5 H(+)(in) = a ubiquinol + NAD(+) + 4 H(+)(out)</text>
        <dbReference type="Rhea" id="RHEA:29091"/>
        <dbReference type="Rhea" id="RHEA-COMP:9565"/>
        <dbReference type="Rhea" id="RHEA-COMP:9566"/>
        <dbReference type="ChEBI" id="CHEBI:15378"/>
        <dbReference type="ChEBI" id="CHEBI:16389"/>
        <dbReference type="ChEBI" id="CHEBI:17976"/>
        <dbReference type="ChEBI" id="CHEBI:57540"/>
        <dbReference type="ChEBI" id="CHEBI:57945"/>
        <dbReference type="EC" id="7.1.1.2"/>
    </reaction>
</comment>
<dbReference type="InterPro" id="IPR000440">
    <property type="entry name" value="NADH_UbQ/plastoQ_OxRdtase_su3"/>
</dbReference>
<dbReference type="EMBL" id="JN710452">
    <property type="protein sequence ID" value="AER42897.1"/>
    <property type="molecule type" value="Genomic_DNA"/>
</dbReference>
<keyword evidence="9 10" id="KW-0496">Mitochondrion</keyword>
<reference evidence="10" key="1">
    <citation type="journal article" date="2012" name="Parasitol. Int.">
        <title>The complete mitochondrial genome sequence of Oncicola luehei (Acanthocephala: Archiacanthocephala) and its phylogenetic position within Syndermata.</title>
        <authorList>
            <person name="Gazi M."/>
            <person name="Sultana T."/>
            <person name="Min G.S."/>
            <person name="Park Y.C."/>
            <person name="Garcia-Varela M."/>
            <person name="Nadler S.A."/>
            <person name="Park J.K."/>
        </authorList>
    </citation>
    <scope>NUCLEOTIDE SEQUENCE</scope>
</reference>
<accession>H2E2D7</accession>
<keyword evidence="9" id="KW-1278">Translocase</keyword>
<dbReference type="PANTHER" id="PTHR11058">
    <property type="entry name" value="NADH-UBIQUINONE OXIDOREDUCTASE CHAIN 3"/>
    <property type="match status" value="1"/>
</dbReference>
<dbReference type="CTD" id="4537"/>
<evidence type="ECO:0000256" key="8">
    <source>
        <dbReference type="ARBA" id="ARBA00049551"/>
    </source>
</evidence>
<keyword evidence="7 9" id="KW-0472">Membrane</keyword>
<keyword evidence="9" id="KW-0830">Ubiquinone</keyword>
<comment type="similarity">
    <text evidence="2 9">Belongs to the complex I subunit 3 family.</text>
</comment>
<dbReference type="GO" id="GO:0008137">
    <property type="term" value="F:NADH dehydrogenase (ubiquinone) activity"/>
    <property type="evidence" value="ECO:0007669"/>
    <property type="project" value="UniProtKB-UniRule"/>
</dbReference>
<dbReference type="InterPro" id="IPR038430">
    <property type="entry name" value="NDAH_ubi_oxred_su3_sf"/>
</dbReference>
<keyword evidence="4 9" id="KW-0813">Transport</keyword>
<keyword evidence="6 9" id="KW-1133">Transmembrane helix</keyword>
<comment type="function">
    <text evidence="9">Core subunit of the mitochondrial membrane respiratory chain NADH dehydrogenase (Complex I) which catalyzes electron transfer from NADH through the respiratory chain, using ubiquinone as an electron acceptor. Essential for the catalytic activity of complex I.</text>
</comment>
<protein>
    <recommendedName>
        <fullName evidence="3 9">NADH-ubiquinone oxidoreductase chain 3</fullName>
        <ecNumber evidence="9">7.1.1.2</ecNumber>
    </recommendedName>
</protein>
<keyword evidence="9" id="KW-0520">NAD</keyword>
<keyword evidence="5 9" id="KW-0812">Transmembrane</keyword>
<comment type="subcellular location">
    <subcellularLocation>
        <location evidence="1">Membrane</location>
    </subcellularLocation>
    <subcellularLocation>
        <location evidence="9">Mitochondrion membrane</location>
        <topology evidence="9">Multi-pass membrane protein</topology>
    </subcellularLocation>
</comment>
<name>H2E2D7_9BILA</name>
<keyword evidence="9" id="KW-0249">Electron transport</keyword>
<feature type="transmembrane region" description="Helical" evidence="9">
    <location>
        <begin position="52"/>
        <end position="71"/>
    </location>
</feature>
<evidence type="ECO:0000256" key="1">
    <source>
        <dbReference type="ARBA" id="ARBA00004370"/>
    </source>
</evidence>
<dbReference type="Pfam" id="PF00507">
    <property type="entry name" value="Oxidored_q4"/>
    <property type="match status" value="1"/>
</dbReference>
<dbReference type="GO" id="GO:0031966">
    <property type="term" value="C:mitochondrial membrane"/>
    <property type="evidence" value="ECO:0007669"/>
    <property type="project" value="UniProtKB-SubCell"/>
</dbReference>